<keyword evidence="1 3" id="KW-0853">WD repeat</keyword>
<evidence type="ECO:0000313" key="5">
    <source>
        <dbReference type="Proteomes" id="UP000324800"/>
    </source>
</evidence>
<dbReference type="InterPro" id="IPR051488">
    <property type="entry name" value="WD_repeat_striatin"/>
</dbReference>
<dbReference type="Proteomes" id="UP000324800">
    <property type="component" value="Unassembled WGS sequence"/>
</dbReference>
<organism evidence="4 5">
    <name type="scientific">Streblomastix strix</name>
    <dbReference type="NCBI Taxonomy" id="222440"/>
    <lineage>
        <taxon>Eukaryota</taxon>
        <taxon>Metamonada</taxon>
        <taxon>Preaxostyla</taxon>
        <taxon>Oxymonadida</taxon>
        <taxon>Streblomastigidae</taxon>
        <taxon>Streblomastix</taxon>
    </lineage>
</organism>
<dbReference type="PROSITE" id="PS50082">
    <property type="entry name" value="WD_REPEATS_2"/>
    <property type="match status" value="1"/>
</dbReference>
<dbReference type="InterPro" id="IPR015943">
    <property type="entry name" value="WD40/YVTN_repeat-like_dom_sf"/>
</dbReference>
<proteinExistence type="predicted"/>
<accession>A0A5J4WDD1</accession>
<feature type="repeat" description="WD" evidence="3">
    <location>
        <begin position="80"/>
        <end position="96"/>
    </location>
</feature>
<dbReference type="OrthoDB" id="727118at2759"/>
<evidence type="ECO:0000256" key="3">
    <source>
        <dbReference type="PROSITE-ProRule" id="PRU00221"/>
    </source>
</evidence>
<evidence type="ECO:0000256" key="2">
    <source>
        <dbReference type="ARBA" id="ARBA00022737"/>
    </source>
</evidence>
<reference evidence="4 5" key="1">
    <citation type="submission" date="2019-03" db="EMBL/GenBank/DDBJ databases">
        <title>Single cell metagenomics reveals metabolic interactions within the superorganism composed of flagellate Streblomastix strix and complex community of Bacteroidetes bacteria on its surface.</title>
        <authorList>
            <person name="Treitli S.C."/>
            <person name="Kolisko M."/>
            <person name="Husnik F."/>
            <person name="Keeling P."/>
            <person name="Hampl V."/>
        </authorList>
    </citation>
    <scope>NUCLEOTIDE SEQUENCE [LARGE SCALE GENOMIC DNA]</scope>
    <source>
        <strain evidence="4">ST1C</strain>
    </source>
</reference>
<dbReference type="PANTHER" id="PTHR15653:SF0">
    <property type="entry name" value="CONNECTOR OF KINASE TO AP-1, ISOFORM E"/>
    <property type="match status" value="1"/>
</dbReference>
<feature type="non-terminal residue" evidence="4">
    <location>
        <position position="1"/>
    </location>
</feature>
<dbReference type="PANTHER" id="PTHR15653">
    <property type="entry name" value="STRIATIN"/>
    <property type="match status" value="1"/>
</dbReference>
<dbReference type="EMBL" id="SNRW01002569">
    <property type="protein sequence ID" value="KAA6392349.1"/>
    <property type="molecule type" value="Genomic_DNA"/>
</dbReference>
<keyword evidence="2" id="KW-0677">Repeat</keyword>
<protein>
    <submittedName>
        <fullName evidence="4">Uncharacterized protein</fullName>
    </submittedName>
</protein>
<sequence>SYDLGCLVIGDNQGKLTVYALPDPKMMMFDQMKKLEKNKMFEIDAHSDSIWSIDESSQLNGLFSGTQLPRSGSKLTQTRIATASADGTVKLWNINTQGIPNQTGSQNVQFHAILNEFKHTPSIASSLVRDWYYKRTQVISQDEHDNNYYVNKINDKWEDSDIPTSVIFDPMNVANLIVGYVSGDLVRYDIEKGEYNWNRIGKQNQPERIISLTKSLTATHYQTQDTIPLLVSTNLGYLHIIDPRDFQTIFSFKAPYSSRSQQTHQIPQQSNSQLQLPPHITNINTLNQVTNNQLRSLNERSPLQTWQDSLKLQLASKRIFTSSTYLQFDCLIAASSNSGQVLMYDLRMGEKGQVSFLSERSSLSQHRQMFDEGITKIAAHPIHPIIVSAGADGVIKLFTSNPP</sequence>
<dbReference type="Gene3D" id="2.130.10.10">
    <property type="entry name" value="YVTN repeat-like/Quinoprotein amine dehydrogenase"/>
    <property type="match status" value="2"/>
</dbReference>
<comment type="caution">
    <text evidence="4">The sequence shown here is derived from an EMBL/GenBank/DDBJ whole genome shotgun (WGS) entry which is preliminary data.</text>
</comment>
<dbReference type="InterPro" id="IPR019775">
    <property type="entry name" value="WD40_repeat_CS"/>
</dbReference>
<dbReference type="SMART" id="SM00320">
    <property type="entry name" value="WD40"/>
    <property type="match status" value="3"/>
</dbReference>
<dbReference type="SUPFAM" id="SSF50978">
    <property type="entry name" value="WD40 repeat-like"/>
    <property type="match status" value="1"/>
</dbReference>
<evidence type="ECO:0000313" key="4">
    <source>
        <dbReference type="EMBL" id="KAA6392349.1"/>
    </source>
</evidence>
<dbReference type="InterPro" id="IPR001680">
    <property type="entry name" value="WD40_rpt"/>
</dbReference>
<name>A0A5J4WDD1_9EUKA</name>
<gene>
    <name evidence="4" type="ORF">EZS28_012123</name>
</gene>
<dbReference type="InterPro" id="IPR036322">
    <property type="entry name" value="WD40_repeat_dom_sf"/>
</dbReference>
<dbReference type="AlphaFoldDB" id="A0A5J4WDD1"/>
<dbReference type="Pfam" id="PF00400">
    <property type="entry name" value="WD40"/>
    <property type="match status" value="2"/>
</dbReference>
<dbReference type="PROSITE" id="PS00678">
    <property type="entry name" value="WD_REPEATS_1"/>
    <property type="match status" value="1"/>
</dbReference>
<evidence type="ECO:0000256" key="1">
    <source>
        <dbReference type="ARBA" id="ARBA00022574"/>
    </source>
</evidence>